<dbReference type="CDD" id="cd01400">
    <property type="entry name" value="6PGL"/>
    <property type="match status" value="1"/>
</dbReference>
<dbReference type="GO" id="GO:0006098">
    <property type="term" value="P:pentose-phosphate shunt"/>
    <property type="evidence" value="ECO:0007669"/>
    <property type="project" value="UniProtKB-UniPathway"/>
</dbReference>
<dbReference type="InterPro" id="IPR039104">
    <property type="entry name" value="6PGL"/>
</dbReference>
<evidence type="ECO:0000256" key="7">
    <source>
        <dbReference type="RuleBase" id="RU365095"/>
    </source>
</evidence>
<evidence type="ECO:0000256" key="1">
    <source>
        <dbReference type="ARBA" id="ARBA00000832"/>
    </source>
</evidence>
<dbReference type="PANTHER" id="PTHR11054">
    <property type="entry name" value="6-PHOSPHOGLUCONOLACTONASE"/>
    <property type="match status" value="1"/>
</dbReference>
<comment type="pathway">
    <text evidence="3 7">Carbohydrate degradation; pentose phosphate pathway; D-ribulose 5-phosphate from D-glucose 6-phosphate (oxidative stage): step 2/3.</text>
</comment>
<dbReference type="Proteomes" id="UP000198305">
    <property type="component" value="Unassembled WGS sequence"/>
</dbReference>
<dbReference type="RefSeq" id="WP_089375020.1">
    <property type="nucleotide sequence ID" value="NZ_FZOA01000003.1"/>
</dbReference>
<dbReference type="GO" id="GO:0017057">
    <property type="term" value="F:6-phosphogluconolactonase activity"/>
    <property type="evidence" value="ECO:0007669"/>
    <property type="project" value="UniProtKB-UniRule"/>
</dbReference>
<dbReference type="GO" id="GO:0005975">
    <property type="term" value="P:carbohydrate metabolic process"/>
    <property type="evidence" value="ECO:0007669"/>
    <property type="project" value="UniProtKB-UniRule"/>
</dbReference>
<dbReference type="SUPFAM" id="SSF100950">
    <property type="entry name" value="NagB/RpiA/CoA transferase-like"/>
    <property type="match status" value="1"/>
</dbReference>
<evidence type="ECO:0000313" key="10">
    <source>
        <dbReference type="Proteomes" id="UP000198305"/>
    </source>
</evidence>
<reference evidence="10" key="1">
    <citation type="submission" date="2017-06" db="EMBL/GenBank/DDBJ databases">
        <authorList>
            <person name="Varghese N."/>
            <person name="Submissions S."/>
        </authorList>
    </citation>
    <scope>NUCLEOTIDE SEQUENCE [LARGE SCALE GENOMIC DNA]</scope>
    <source>
        <strain evidence="10">Ca-68</strain>
    </source>
</reference>
<evidence type="ECO:0000256" key="2">
    <source>
        <dbReference type="ARBA" id="ARBA00002681"/>
    </source>
</evidence>
<evidence type="ECO:0000256" key="3">
    <source>
        <dbReference type="ARBA" id="ARBA00004961"/>
    </source>
</evidence>
<evidence type="ECO:0000259" key="8">
    <source>
        <dbReference type="Pfam" id="PF01182"/>
    </source>
</evidence>
<dbReference type="InterPro" id="IPR005900">
    <property type="entry name" value="6-phosphogluconolactonase_DevB"/>
</dbReference>
<dbReference type="UniPathway" id="UPA00115">
    <property type="reaction ID" value="UER00409"/>
</dbReference>
<keyword evidence="10" id="KW-1185">Reference proteome</keyword>
<dbReference type="EC" id="3.1.1.31" evidence="5 7"/>
<comment type="catalytic activity">
    <reaction evidence="1 7">
        <text>6-phospho-D-glucono-1,5-lactone + H2O = 6-phospho-D-gluconate + H(+)</text>
        <dbReference type="Rhea" id="RHEA:12556"/>
        <dbReference type="ChEBI" id="CHEBI:15377"/>
        <dbReference type="ChEBI" id="CHEBI:15378"/>
        <dbReference type="ChEBI" id="CHEBI:57955"/>
        <dbReference type="ChEBI" id="CHEBI:58759"/>
        <dbReference type="EC" id="3.1.1.31"/>
    </reaction>
</comment>
<dbReference type="InterPro" id="IPR006148">
    <property type="entry name" value="Glc/Gal-6P_isomerase"/>
</dbReference>
<dbReference type="EMBL" id="FZOA01000003">
    <property type="protein sequence ID" value="SNR75461.1"/>
    <property type="molecule type" value="Genomic_DNA"/>
</dbReference>
<keyword evidence="7" id="KW-0378">Hydrolase</keyword>
<gene>
    <name evidence="7" type="primary">pgl</name>
    <name evidence="9" type="ORF">SAMN05192560_0894</name>
</gene>
<dbReference type="OrthoDB" id="9810967at2"/>
<evidence type="ECO:0000256" key="4">
    <source>
        <dbReference type="ARBA" id="ARBA00010662"/>
    </source>
</evidence>
<dbReference type="AlphaFoldDB" id="A0A238YXH1"/>
<protein>
    <recommendedName>
        <fullName evidence="6 7">6-phosphogluconolactonase</fullName>
        <shortName evidence="7">6PGL</shortName>
        <ecNumber evidence="5 7">3.1.1.31</ecNumber>
    </recommendedName>
</protein>
<dbReference type="Pfam" id="PF01182">
    <property type="entry name" value="Glucosamine_iso"/>
    <property type="match status" value="1"/>
</dbReference>
<organism evidence="9 10">
    <name type="scientific">Methylobacillus rhizosphaerae</name>
    <dbReference type="NCBI Taxonomy" id="551994"/>
    <lineage>
        <taxon>Bacteria</taxon>
        <taxon>Pseudomonadati</taxon>
        <taxon>Pseudomonadota</taxon>
        <taxon>Betaproteobacteria</taxon>
        <taxon>Nitrosomonadales</taxon>
        <taxon>Methylophilaceae</taxon>
        <taxon>Methylobacillus</taxon>
    </lineage>
</organism>
<dbReference type="Gene3D" id="3.40.50.1360">
    <property type="match status" value="1"/>
</dbReference>
<evidence type="ECO:0000256" key="6">
    <source>
        <dbReference type="ARBA" id="ARBA00020337"/>
    </source>
</evidence>
<accession>A0A238YXH1</accession>
<dbReference type="PANTHER" id="PTHR11054:SF0">
    <property type="entry name" value="6-PHOSPHOGLUCONOLACTONASE"/>
    <property type="match status" value="1"/>
</dbReference>
<name>A0A238YXH1_9PROT</name>
<comment type="similarity">
    <text evidence="4 7">Belongs to the glucosamine/galactosamine-6-phosphate isomerase family. 6-phosphogluconolactonase subfamily.</text>
</comment>
<proteinExistence type="inferred from homology"/>
<feature type="domain" description="Glucosamine/galactosamine-6-phosphate isomerase" evidence="8">
    <location>
        <begin position="23"/>
        <end position="225"/>
    </location>
</feature>
<dbReference type="NCBIfam" id="TIGR01198">
    <property type="entry name" value="pgl"/>
    <property type="match status" value="1"/>
</dbReference>
<evidence type="ECO:0000256" key="5">
    <source>
        <dbReference type="ARBA" id="ARBA00013198"/>
    </source>
</evidence>
<dbReference type="InterPro" id="IPR037171">
    <property type="entry name" value="NagB/RpiA_transferase-like"/>
</dbReference>
<sequence>MQNTTQSLVVNNQVSRWQVFTAQEALNERAVRHIEEAARNAIARQGSFSIVLAGGSTPKSVYQLLPGIETDWGKWHVYYGDDRCLPPEHEERNSLMAHEAWLKHVAIPAAQVHDIPAEQGPEAAAQAYNQILQNAGEFDLVLLGLGEDGHTASLFPGHIWDDNQAAVPVFGAPKPPPERVSISAGRLSQAREVVFFVTGAGKQEAVDNWRRGEAIPASLIKPTNGVDIFIFGVNL</sequence>
<comment type="function">
    <text evidence="2 7">Hydrolysis of 6-phosphogluconolactone to 6-phosphogluconate.</text>
</comment>
<evidence type="ECO:0000313" key="9">
    <source>
        <dbReference type="EMBL" id="SNR75461.1"/>
    </source>
</evidence>